<feature type="compositionally biased region" description="Basic and acidic residues" evidence="1">
    <location>
        <begin position="49"/>
        <end position="70"/>
    </location>
</feature>
<evidence type="ECO:0000256" key="1">
    <source>
        <dbReference type="SAM" id="MobiDB-lite"/>
    </source>
</evidence>
<name>A0AAV7WT33_PLEWA</name>
<protein>
    <submittedName>
        <fullName evidence="2">Uncharacterized protein</fullName>
    </submittedName>
</protein>
<dbReference type="EMBL" id="JANPWB010000001">
    <property type="protein sequence ID" value="KAJ1215079.1"/>
    <property type="molecule type" value="Genomic_DNA"/>
</dbReference>
<accession>A0AAV7WT33</accession>
<organism evidence="2 3">
    <name type="scientific">Pleurodeles waltl</name>
    <name type="common">Iberian ribbed newt</name>
    <dbReference type="NCBI Taxonomy" id="8319"/>
    <lineage>
        <taxon>Eukaryota</taxon>
        <taxon>Metazoa</taxon>
        <taxon>Chordata</taxon>
        <taxon>Craniata</taxon>
        <taxon>Vertebrata</taxon>
        <taxon>Euteleostomi</taxon>
        <taxon>Amphibia</taxon>
        <taxon>Batrachia</taxon>
        <taxon>Caudata</taxon>
        <taxon>Salamandroidea</taxon>
        <taxon>Salamandridae</taxon>
        <taxon>Pleurodelinae</taxon>
        <taxon>Pleurodeles</taxon>
    </lineage>
</organism>
<keyword evidence="3" id="KW-1185">Reference proteome</keyword>
<feature type="compositionally biased region" description="Basic and acidic residues" evidence="1">
    <location>
        <begin position="1"/>
        <end position="10"/>
    </location>
</feature>
<proteinExistence type="predicted"/>
<gene>
    <name evidence="2" type="ORF">NDU88_002689</name>
</gene>
<reference evidence="2" key="1">
    <citation type="journal article" date="2022" name="bioRxiv">
        <title>Sequencing and chromosome-scale assembly of the giantPleurodeles waltlgenome.</title>
        <authorList>
            <person name="Brown T."/>
            <person name="Elewa A."/>
            <person name="Iarovenko S."/>
            <person name="Subramanian E."/>
            <person name="Araus A.J."/>
            <person name="Petzold A."/>
            <person name="Susuki M."/>
            <person name="Suzuki K.-i.T."/>
            <person name="Hayashi T."/>
            <person name="Toyoda A."/>
            <person name="Oliveira C."/>
            <person name="Osipova E."/>
            <person name="Leigh N.D."/>
            <person name="Simon A."/>
            <person name="Yun M.H."/>
        </authorList>
    </citation>
    <scope>NUCLEOTIDE SEQUENCE</scope>
    <source>
        <strain evidence="2">20211129_DDA</strain>
        <tissue evidence="2">Liver</tissue>
    </source>
</reference>
<feature type="compositionally biased region" description="Low complexity" evidence="1">
    <location>
        <begin position="71"/>
        <end position="82"/>
    </location>
</feature>
<comment type="caution">
    <text evidence="2">The sequence shown here is derived from an EMBL/GenBank/DDBJ whole genome shotgun (WGS) entry which is preliminary data.</text>
</comment>
<evidence type="ECO:0000313" key="2">
    <source>
        <dbReference type="EMBL" id="KAJ1215079.1"/>
    </source>
</evidence>
<dbReference type="Proteomes" id="UP001066276">
    <property type="component" value="Chromosome 1_1"/>
</dbReference>
<sequence length="95" mass="10322">MRCRGCERKFGRSGQEASSEKQAPVAEKPIEDRGQADGPMSGAKRRGSSRLEGKAGRAMRRSDQTQRRSESSVSTVESGRSGAAQKGARRWLRAA</sequence>
<feature type="region of interest" description="Disordered" evidence="1">
    <location>
        <begin position="1"/>
        <end position="95"/>
    </location>
</feature>
<dbReference type="AlphaFoldDB" id="A0AAV7WT33"/>
<evidence type="ECO:0000313" key="3">
    <source>
        <dbReference type="Proteomes" id="UP001066276"/>
    </source>
</evidence>